<comment type="caution">
    <text evidence="8">The sequence shown here is derived from an EMBL/GenBank/DDBJ whole genome shotgun (WGS) entry which is preliminary data.</text>
</comment>
<evidence type="ECO:0000256" key="2">
    <source>
        <dbReference type="ARBA" id="ARBA00006228"/>
    </source>
</evidence>
<feature type="transmembrane region" description="Helical" evidence="7">
    <location>
        <begin position="54"/>
        <end position="74"/>
    </location>
</feature>
<evidence type="ECO:0000256" key="6">
    <source>
        <dbReference type="ARBA" id="ARBA00023136"/>
    </source>
</evidence>
<sequence>MALQFISLLVISFIIWLGFTGSFALAEVLLGLVVSVVVAIILSKYSRFRIGLDFPVRVFRFVFLFVPIFILEMVKANIDVAKRVLNPSLPINPSMVEVETDLKGEISKLTLANSITLTPGTLTVDIGEDRLLVHWIDKKADEPERVREAISGKFEKRIGGIFE</sequence>
<dbReference type="Proteomes" id="UP000054092">
    <property type="component" value="Unassembled WGS sequence"/>
</dbReference>
<dbReference type="EMBL" id="LGGP01000013">
    <property type="protein sequence ID" value="KUK82141.1"/>
    <property type="molecule type" value="Genomic_DNA"/>
</dbReference>
<comment type="similarity">
    <text evidence="2">Belongs to the CPA3 antiporters (TC 2.A.63) subunit E family.</text>
</comment>
<feature type="transmembrane region" description="Helical" evidence="7">
    <location>
        <begin position="13"/>
        <end position="42"/>
    </location>
</feature>
<organism evidence="8 9">
    <name type="scientific">Mesotoga prima</name>
    <dbReference type="NCBI Taxonomy" id="1184387"/>
    <lineage>
        <taxon>Bacteria</taxon>
        <taxon>Thermotogati</taxon>
        <taxon>Thermotogota</taxon>
        <taxon>Thermotogae</taxon>
        <taxon>Kosmotogales</taxon>
        <taxon>Kosmotogaceae</taxon>
        <taxon>Mesotoga</taxon>
    </lineage>
</organism>
<dbReference type="InterPro" id="IPR002758">
    <property type="entry name" value="Cation_antiport_E"/>
</dbReference>
<dbReference type="AlphaFoldDB" id="A0A101HS64"/>
<dbReference type="GO" id="GO:0008324">
    <property type="term" value="F:monoatomic cation transmembrane transporter activity"/>
    <property type="evidence" value="ECO:0007669"/>
    <property type="project" value="InterPro"/>
</dbReference>
<dbReference type="GO" id="GO:0005886">
    <property type="term" value="C:plasma membrane"/>
    <property type="evidence" value="ECO:0007669"/>
    <property type="project" value="UniProtKB-SubCell"/>
</dbReference>
<evidence type="ECO:0000256" key="7">
    <source>
        <dbReference type="SAM" id="Phobius"/>
    </source>
</evidence>
<evidence type="ECO:0000256" key="1">
    <source>
        <dbReference type="ARBA" id="ARBA00004651"/>
    </source>
</evidence>
<dbReference type="Pfam" id="PF01899">
    <property type="entry name" value="MNHE"/>
    <property type="match status" value="1"/>
</dbReference>
<evidence type="ECO:0000313" key="9">
    <source>
        <dbReference type="Proteomes" id="UP000054092"/>
    </source>
</evidence>
<evidence type="ECO:0000256" key="3">
    <source>
        <dbReference type="ARBA" id="ARBA00022475"/>
    </source>
</evidence>
<keyword evidence="4 7" id="KW-0812">Transmembrane</keyword>
<gene>
    <name evidence="8" type="ORF">XD94_0149</name>
</gene>
<comment type="subcellular location">
    <subcellularLocation>
        <location evidence="1">Cell membrane</location>
        <topology evidence="1">Multi-pass membrane protein</topology>
    </subcellularLocation>
</comment>
<dbReference type="PANTHER" id="PTHR34584:SF1">
    <property type="entry name" value="NA(+)_H(+) ANTIPORTER SUBUNIT E1"/>
    <property type="match status" value="1"/>
</dbReference>
<keyword evidence="3" id="KW-1003">Cell membrane</keyword>
<evidence type="ECO:0000256" key="5">
    <source>
        <dbReference type="ARBA" id="ARBA00022989"/>
    </source>
</evidence>
<proteinExistence type="inferred from homology"/>
<dbReference type="PANTHER" id="PTHR34584">
    <property type="entry name" value="NA(+)/H(+) ANTIPORTER SUBUNIT E1"/>
    <property type="match status" value="1"/>
</dbReference>
<keyword evidence="5 7" id="KW-1133">Transmembrane helix</keyword>
<name>A0A101HS64_9BACT</name>
<keyword evidence="6 7" id="KW-0472">Membrane</keyword>
<evidence type="ECO:0000313" key="8">
    <source>
        <dbReference type="EMBL" id="KUK82141.1"/>
    </source>
</evidence>
<dbReference type="PIRSF" id="PIRSF019239">
    <property type="entry name" value="MrpE"/>
    <property type="match status" value="1"/>
</dbReference>
<evidence type="ECO:0000256" key="4">
    <source>
        <dbReference type="ARBA" id="ARBA00022692"/>
    </source>
</evidence>
<accession>A0A101HS64</accession>
<protein>
    <submittedName>
        <fullName evidence="8">Multisubunit Na+/H+ antiporter, MnhE subunit</fullName>
    </submittedName>
</protein>
<dbReference type="PATRIC" id="fig|1184387.3.peg.442"/>
<reference evidence="9" key="1">
    <citation type="journal article" date="2015" name="MBio">
        <title>Genome-Resolved Metagenomic Analysis Reveals Roles for Candidate Phyla and Other Microbial Community Members in Biogeochemical Transformations in Oil Reservoirs.</title>
        <authorList>
            <person name="Hu P."/>
            <person name="Tom L."/>
            <person name="Singh A."/>
            <person name="Thomas B.C."/>
            <person name="Baker B.J."/>
            <person name="Piceno Y.M."/>
            <person name="Andersen G.L."/>
            <person name="Banfield J.F."/>
        </authorList>
    </citation>
    <scope>NUCLEOTIDE SEQUENCE [LARGE SCALE GENOMIC DNA]</scope>
</reference>